<comment type="caution">
    <text evidence="2">The sequence shown here is derived from an EMBL/GenBank/DDBJ whole genome shotgun (WGS) entry which is preliminary data.</text>
</comment>
<dbReference type="AlphaFoldDB" id="A0AAV7XJ05"/>
<protein>
    <submittedName>
        <fullName evidence="2">Uncharacterized protein</fullName>
    </submittedName>
</protein>
<gene>
    <name evidence="2" type="ORF">ONE63_009910</name>
</gene>
<accession>A0AAV7XJ05</accession>
<reference evidence="2" key="1">
    <citation type="submission" date="2022-12" db="EMBL/GenBank/DDBJ databases">
        <title>Chromosome-level genome assembly of the bean flower thrips Megalurothrips usitatus.</title>
        <authorList>
            <person name="Ma L."/>
            <person name="Liu Q."/>
            <person name="Li H."/>
            <person name="Cai W."/>
        </authorList>
    </citation>
    <scope>NUCLEOTIDE SEQUENCE</scope>
    <source>
        <strain evidence="2">Cailab_2022a</strain>
    </source>
</reference>
<evidence type="ECO:0000256" key="1">
    <source>
        <dbReference type="SAM" id="MobiDB-lite"/>
    </source>
</evidence>
<feature type="compositionally biased region" description="Basic and acidic residues" evidence="1">
    <location>
        <begin position="64"/>
        <end position="84"/>
    </location>
</feature>
<dbReference type="Proteomes" id="UP001075354">
    <property type="component" value="Chromosome 8"/>
</dbReference>
<sequence length="159" mass="17966">MLGVLCHEHRLTCFSYPKPSVVGGHVKAGNTSYVLHHFESLEGMRQVDNDIHGYDYNRDGAQAHAERNSHEDEHDGRRHDHGLERDLPCKARKKGSVHCGHGAFPEDFLALKFIAGPVVSNNYHMIHNYGRRHKRGYTLTGLVAGRNYSRVQFHTAVSV</sequence>
<dbReference type="EMBL" id="JAPTSV010000008">
    <property type="protein sequence ID" value="KAJ1525065.1"/>
    <property type="molecule type" value="Genomic_DNA"/>
</dbReference>
<organism evidence="2 3">
    <name type="scientific">Megalurothrips usitatus</name>
    <name type="common">bean blossom thrips</name>
    <dbReference type="NCBI Taxonomy" id="439358"/>
    <lineage>
        <taxon>Eukaryota</taxon>
        <taxon>Metazoa</taxon>
        <taxon>Ecdysozoa</taxon>
        <taxon>Arthropoda</taxon>
        <taxon>Hexapoda</taxon>
        <taxon>Insecta</taxon>
        <taxon>Pterygota</taxon>
        <taxon>Neoptera</taxon>
        <taxon>Paraneoptera</taxon>
        <taxon>Thysanoptera</taxon>
        <taxon>Terebrantia</taxon>
        <taxon>Thripoidea</taxon>
        <taxon>Thripidae</taxon>
        <taxon>Megalurothrips</taxon>
    </lineage>
</organism>
<evidence type="ECO:0000313" key="3">
    <source>
        <dbReference type="Proteomes" id="UP001075354"/>
    </source>
</evidence>
<evidence type="ECO:0000313" key="2">
    <source>
        <dbReference type="EMBL" id="KAJ1525065.1"/>
    </source>
</evidence>
<proteinExistence type="predicted"/>
<keyword evidence="3" id="KW-1185">Reference proteome</keyword>
<feature type="region of interest" description="Disordered" evidence="1">
    <location>
        <begin position="63"/>
        <end position="84"/>
    </location>
</feature>
<name>A0AAV7XJ05_9NEOP</name>